<dbReference type="EMBL" id="JAPZBQ010000002">
    <property type="protein sequence ID" value="KAJ5345843.1"/>
    <property type="molecule type" value="Genomic_DNA"/>
</dbReference>
<evidence type="ECO:0000313" key="2">
    <source>
        <dbReference type="Proteomes" id="UP001147695"/>
    </source>
</evidence>
<evidence type="ECO:0000313" key="1">
    <source>
        <dbReference type="EMBL" id="KAJ5345843.1"/>
    </source>
</evidence>
<dbReference type="Proteomes" id="UP001147695">
    <property type="component" value="Unassembled WGS sequence"/>
</dbReference>
<dbReference type="AlphaFoldDB" id="A0A9W9QXD2"/>
<reference evidence="1" key="1">
    <citation type="submission" date="2022-12" db="EMBL/GenBank/DDBJ databases">
        <authorList>
            <person name="Petersen C."/>
        </authorList>
    </citation>
    <scope>NUCLEOTIDE SEQUENCE</scope>
    <source>
        <strain evidence="1">IBT 35673</strain>
    </source>
</reference>
<sequence length="124" mass="13988">MVEYEYASLLIPGFVTQMAKKTSRFEKEGYPKWVSVTVPEGMAKSNSLQIMAFVCCSIQSQRAKLTLENPGGEGTRIVSFPLKKCKTEIEFWEEAEKVSAVYQNAVFQGRLDMDIEYLFGTQGP</sequence>
<reference evidence="1" key="2">
    <citation type="journal article" date="2023" name="IMA Fungus">
        <title>Comparative genomic study of the Penicillium genus elucidates a diverse pangenome and 15 lateral gene transfer events.</title>
        <authorList>
            <person name="Petersen C."/>
            <person name="Sorensen T."/>
            <person name="Nielsen M.R."/>
            <person name="Sondergaard T.E."/>
            <person name="Sorensen J.L."/>
            <person name="Fitzpatrick D.A."/>
            <person name="Frisvad J.C."/>
            <person name="Nielsen K.L."/>
        </authorList>
    </citation>
    <scope>NUCLEOTIDE SEQUENCE</scope>
    <source>
        <strain evidence="1">IBT 35673</strain>
    </source>
</reference>
<name>A0A9W9QXD2_PENBR</name>
<comment type="caution">
    <text evidence="1">The sequence shown here is derived from an EMBL/GenBank/DDBJ whole genome shotgun (WGS) entry which is preliminary data.</text>
</comment>
<proteinExistence type="predicted"/>
<protein>
    <submittedName>
        <fullName evidence="1">Uncharacterized protein</fullName>
    </submittedName>
</protein>
<organism evidence="1 2">
    <name type="scientific">Penicillium brevicompactum</name>
    <dbReference type="NCBI Taxonomy" id="5074"/>
    <lineage>
        <taxon>Eukaryota</taxon>
        <taxon>Fungi</taxon>
        <taxon>Dikarya</taxon>
        <taxon>Ascomycota</taxon>
        <taxon>Pezizomycotina</taxon>
        <taxon>Eurotiomycetes</taxon>
        <taxon>Eurotiomycetidae</taxon>
        <taxon>Eurotiales</taxon>
        <taxon>Aspergillaceae</taxon>
        <taxon>Penicillium</taxon>
    </lineage>
</organism>
<gene>
    <name evidence="1" type="ORF">N7452_003847</name>
</gene>
<accession>A0A9W9QXD2</accession>